<evidence type="ECO:0000256" key="10">
    <source>
        <dbReference type="ARBA" id="ARBA00044960"/>
    </source>
</evidence>
<dbReference type="Pfam" id="PF15065">
    <property type="entry name" value="NCU-G1"/>
    <property type="match status" value="1"/>
</dbReference>
<feature type="chain" id="PRO_5037908120" evidence="12">
    <location>
        <begin position="18"/>
        <end position="517"/>
    </location>
</feature>
<accession>A0A915K0N6</accession>
<evidence type="ECO:0000313" key="14">
    <source>
        <dbReference type="WBParaSite" id="nRc.2.0.1.t31770-RA"/>
    </source>
</evidence>
<keyword evidence="13" id="KW-1185">Reference proteome</keyword>
<evidence type="ECO:0000256" key="5">
    <source>
        <dbReference type="ARBA" id="ARBA00023136"/>
    </source>
</evidence>
<evidence type="ECO:0000256" key="11">
    <source>
        <dbReference type="SAM" id="Phobius"/>
    </source>
</evidence>
<evidence type="ECO:0000256" key="2">
    <source>
        <dbReference type="ARBA" id="ARBA00022692"/>
    </source>
</evidence>
<keyword evidence="6" id="KW-0325">Glycoprotein</keyword>
<comment type="subcellular location">
    <subcellularLocation>
        <location evidence="9">Lysosome membrane</location>
        <topology evidence="9">Single-pass type I membrane protein</topology>
        <orientation evidence="9">Lumenal side</orientation>
    </subcellularLocation>
</comment>
<evidence type="ECO:0000256" key="9">
    <source>
        <dbReference type="ARBA" id="ARBA00024189"/>
    </source>
</evidence>
<comment type="function">
    <text evidence="8">Required to protect lysosomal transporter MFSD1 from lysosomal proteolysis and for MFSD1 lysosomal localization.</text>
</comment>
<dbReference type="PANTHER" id="PTHR31981">
    <property type="entry name" value="GLYCOSYLATED LYSOSOMAL MEMBRANE PROTEIN"/>
    <property type="match status" value="1"/>
</dbReference>
<keyword evidence="5 11" id="KW-0472">Membrane</keyword>
<evidence type="ECO:0000256" key="7">
    <source>
        <dbReference type="ARBA" id="ARBA00023228"/>
    </source>
</evidence>
<comment type="similarity">
    <text evidence="1">Belongs to the GLMP family.</text>
</comment>
<proteinExistence type="inferred from homology"/>
<reference evidence="14" key="1">
    <citation type="submission" date="2022-11" db="UniProtKB">
        <authorList>
            <consortium name="WormBaseParasite"/>
        </authorList>
    </citation>
    <scope>IDENTIFICATION</scope>
</reference>
<dbReference type="AlphaFoldDB" id="A0A915K0N6"/>
<comment type="subunit">
    <text evidence="10">Interacts (via lumenal domain) with lysosomal protein MFSD1; the interaction starts while both proteins are still in the endoplasmic reticulum and is required for stabilization of MFSD1 in lysosomes but has no direct effect on its targeting to lysosomes or transporter activity.</text>
</comment>
<evidence type="ECO:0000256" key="3">
    <source>
        <dbReference type="ARBA" id="ARBA00022729"/>
    </source>
</evidence>
<feature type="signal peptide" evidence="12">
    <location>
        <begin position="1"/>
        <end position="17"/>
    </location>
</feature>
<evidence type="ECO:0000256" key="1">
    <source>
        <dbReference type="ARBA" id="ARBA00010599"/>
    </source>
</evidence>
<keyword evidence="7" id="KW-0458">Lysosome</keyword>
<evidence type="ECO:0000313" key="13">
    <source>
        <dbReference type="Proteomes" id="UP000887565"/>
    </source>
</evidence>
<evidence type="ECO:0000256" key="12">
    <source>
        <dbReference type="SAM" id="SignalP"/>
    </source>
</evidence>
<keyword evidence="4 11" id="KW-1133">Transmembrane helix</keyword>
<dbReference type="Proteomes" id="UP000887565">
    <property type="component" value="Unplaced"/>
</dbReference>
<dbReference type="GO" id="GO:0005765">
    <property type="term" value="C:lysosomal membrane"/>
    <property type="evidence" value="ECO:0007669"/>
    <property type="project" value="UniProtKB-SubCell"/>
</dbReference>
<protein>
    <submittedName>
        <fullName evidence="14">Uncharacterized protein</fullName>
    </submittedName>
</protein>
<name>A0A915K0N6_ROMCU</name>
<sequence length="517" mass="59297">MQILSFFFATFCRVLLPAHRGRKLNTCTCGNPDNWYGKQPTHNYDKNFKPIDIQSINVTNLFWLNASIHDNDFSIQLITNEEPENKMFLGDGSSLVLTFRVFDQESTFSAMPRLQHNDQSSQLDVEFKNFSSFGYNITRYGLEMSIVSSAQRLDGVFIDERITMNDEPTPGVFELRELVQTHDQYLPPHIAPFQTDVLIDRKDNAFILWKSACYDQPERGLTSLMGVRHDDLVLPHSPSLLDLGSLALGYYGRYLNGRQVRSFNLTFGANSDRSCLFHAYMWNYVSSYIVPYSSTLLELFSPVPQFFRDKFSPFGAFLFSYFVLPAIIARASNIMADGRPGANRRSATTLRQVGADFGDFQASFLTVFRYISLIIAVFRGFIDQIITMNYVVPFFTPQVRTTTFVNLILTNLLYKWQLINYRRFFLLVNFLFTWLMFVFWGFAYEFLGISKGVMSYPTSFAIWATVTSAVATFVLQVNIGSVEYKHQSHTLDDKSKFNLFGLSGLLLTICFGETPKQ</sequence>
<evidence type="ECO:0000256" key="6">
    <source>
        <dbReference type="ARBA" id="ARBA00023180"/>
    </source>
</evidence>
<keyword evidence="2 11" id="KW-0812">Transmembrane</keyword>
<evidence type="ECO:0000256" key="8">
    <source>
        <dbReference type="ARBA" id="ARBA00024176"/>
    </source>
</evidence>
<dbReference type="WBParaSite" id="nRc.2.0.1.t31770-RA">
    <property type="protein sequence ID" value="nRc.2.0.1.t31770-RA"/>
    <property type="gene ID" value="nRc.2.0.1.g31770"/>
</dbReference>
<feature type="transmembrane region" description="Helical" evidence="11">
    <location>
        <begin position="424"/>
        <end position="444"/>
    </location>
</feature>
<feature type="transmembrane region" description="Helical" evidence="11">
    <location>
        <begin position="456"/>
        <end position="477"/>
    </location>
</feature>
<dbReference type="InterPro" id="IPR029382">
    <property type="entry name" value="NCU-G1"/>
</dbReference>
<dbReference type="PANTHER" id="PTHR31981:SF1">
    <property type="entry name" value="GLYCOSYLATED LYSOSOMAL MEMBRANE PROTEIN"/>
    <property type="match status" value="1"/>
</dbReference>
<evidence type="ECO:0000256" key="4">
    <source>
        <dbReference type="ARBA" id="ARBA00022989"/>
    </source>
</evidence>
<keyword evidence="3 12" id="KW-0732">Signal</keyword>
<organism evidence="13 14">
    <name type="scientific">Romanomermis culicivorax</name>
    <name type="common">Nematode worm</name>
    <dbReference type="NCBI Taxonomy" id="13658"/>
    <lineage>
        <taxon>Eukaryota</taxon>
        <taxon>Metazoa</taxon>
        <taxon>Ecdysozoa</taxon>
        <taxon>Nematoda</taxon>
        <taxon>Enoplea</taxon>
        <taxon>Dorylaimia</taxon>
        <taxon>Mermithida</taxon>
        <taxon>Mermithoidea</taxon>
        <taxon>Mermithidae</taxon>
        <taxon>Romanomermis</taxon>
    </lineage>
</organism>